<proteinExistence type="predicted"/>
<dbReference type="EMBL" id="CP117449">
    <property type="protein sequence ID" value="WLH13818.1"/>
    <property type="molecule type" value="Genomic_DNA"/>
</dbReference>
<dbReference type="Proteomes" id="UP001230339">
    <property type="component" value="Chromosome"/>
</dbReference>
<protein>
    <submittedName>
        <fullName evidence="1">Uncharacterized protein</fullName>
    </submittedName>
</protein>
<evidence type="ECO:0000313" key="1">
    <source>
        <dbReference type="EMBL" id="WLH13818.1"/>
    </source>
</evidence>
<evidence type="ECO:0000313" key="2">
    <source>
        <dbReference type="Proteomes" id="UP001230339"/>
    </source>
</evidence>
<sequence>MSALVTFAWAGFRIFESDPPSGRNPKQPLPQQRICTLPVWKKASRFFKKNEKQKTKKRRFSLLKQAPFFLSEQHCGRMIGAFFRKGISPVPVDILSGT</sequence>
<reference evidence="1 2" key="1">
    <citation type="submission" date="2023-02" db="EMBL/GenBank/DDBJ databases">
        <title>Evolution of Hrp T3SS in non-pathogenic Pseudomonas fluorescens.</title>
        <authorList>
            <person name="Liao K."/>
            <person name="Wei H."/>
            <person name="Gu Y."/>
        </authorList>
    </citation>
    <scope>NUCLEOTIDE SEQUENCE [LARGE SCALE GENOMIC DNA]</scope>
    <source>
        <strain evidence="1 2">FP205</strain>
    </source>
</reference>
<accession>A0ABY9GDZ3</accession>
<keyword evidence="2" id="KW-1185">Reference proteome</keyword>
<name>A0ABY9GDZ3_9PSED</name>
<gene>
    <name evidence="1" type="ORF">PSH57_05555</name>
</gene>
<dbReference type="RefSeq" id="WP_305388296.1">
    <property type="nucleotide sequence ID" value="NZ_CP117426.1"/>
</dbReference>
<organism evidence="1 2">
    <name type="scientific">Pseudomonas hefeiensis</name>
    <dbReference type="NCBI Taxonomy" id="2738125"/>
    <lineage>
        <taxon>Bacteria</taxon>
        <taxon>Pseudomonadati</taxon>
        <taxon>Pseudomonadota</taxon>
        <taxon>Gammaproteobacteria</taxon>
        <taxon>Pseudomonadales</taxon>
        <taxon>Pseudomonadaceae</taxon>
        <taxon>Pseudomonas</taxon>
    </lineage>
</organism>